<organism evidence="3 4">
    <name type="scientific">Sphingomicrobium sediminis</name>
    <dbReference type="NCBI Taxonomy" id="2950949"/>
    <lineage>
        <taxon>Bacteria</taxon>
        <taxon>Pseudomonadati</taxon>
        <taxon>Pseudomonadota</taxon>
        <taxon>Alphaproteobacteria</taxon>
        <taxon>Sphingomonadales</taxon>
        <taxon>Sphingomonadaceae</taxon>
        <taxon>Sphingomicrobium</taxon>
    </lineage>
</organism>
<dbReference type="GO" id="GO:0008237">
    <property type="term" value="F:metallopeptidase activity"/>
    <property type="evidence" value="ECO:0007669"/>
    <property type="project" value="UniProtKB-KW"/>
</dbReference>
<keyword evidence="3" id="KW-0645">Protease</keyword>
<keyword evidence="3" id="KW-0378">Hydrolase</keyword>
<feature type="domain" description="CAAX prenyl protease 2/Lysostaphin resistance protein A-like" evidence="2">
    <location>
        <begin position="75"/>
        <end position="165"/>
    </location>
</feature>
<comment type="caution">
    <text evidence="3">The sequence shown here is derived from an EMBL/GenBank/DDBJ whole genome shotgun (WGS) entry which is preliminary data.</text>
</comment>
<reference evidence="3" key="1">
    <citation type="submission" date="2022-06" db="EMBL/GenBank/DDBJ databases">
        <title>Sphingomicrobium sedimins sp. nov., a marine bacterium isolated from tidal flat.</title>
        <authorList>
            <person name="Kim C.-H."/>
            <person name="Yoo Y."/>
            <person name="Kim J.-J."/>
        </authorList>
    </citation>
    <scope>NUCLEOTIDE SEQUENCE</scope>
    <source>
        <strain evidence="3">GRR-S6-50</strain>
    </source>
</reference>
<dbReference type="InterPro" id="IPR003675">
    <property type="entry name" value="Rce1/LyrA-like_dom"/>
</dbReference>
<proteinExistence type="predicted"/>
<feature type="transmembrane region" description="Helical" evidence="1">
    <location>
        <begin position="105"/>
        <end position="122"/>
    </location>
</feature>
<feature type="transmembrane region" description="Helical" evidence="1">
    <location>
        <begin position="76"/>
        <end position="98"/>
    </location>
</feature>
<name>A0A9X2J2W7_9SPHN</name>
<dbReference type="GO" id="GO:0004175">
    <property type="term" value="F:endopeptidase activity"/>
    <property type="evidence" value="ECO:0007669"/>
    <property type="project" value="UniProtKB-ARBA"/>
</dbReference>
<dbReference type="Proteomes" id="UP001155128">
    <property type="component" value="Unassembled WGS sequence"/>
</dbReference>
<dbReference type="GO" id="GO:0080120">
    <property type="term" value="P:CAAX-box protein maturation"/>
    <property type="evidence" value="ECO:0007669"/>
    <property type="project" value="UniProtKB-ARBA"/>
</dbReference>
<feature type="transmembrane region" description="Helical" evidence="1">
    <location>
        <begin position="31"/>
        <end position="56"/>
    </location>
</feature>
<keyword evidence="3" id="KW-0482">Metalloprotease</keyword>
<dbReference type="RefSeq" id="WP_252112137.1">
    <property type="nucleotide sequence ID" value="NZ_JAMSHT010000001.1"/>
</dbReference>
<feature type="transmembrane region" description="Helical" evidence="1">
    <location>
        <begin position="151"/>
        <end position="173"/>
    </location>
</feature>
<keyword evidence="4" id="KW-1185">Reference proteome</keyword>
<dbReference type="Pfam" id="PF02517">
    <property type="entry name" value="Rce1-like"/>
    <property type="match status" value="1"/>
</dbReference>
<keyword evidence="1" id="KW-0812">Transmembrane</keyword>
<evidence type="ECO:0000313" key="3">
    <source>
        <dbReference type="EMBL" id="MCM8556706.1"/>
    </source>
</evidence>
<accession>A0A9X2J2W7</accession>
<evidence type="ECO:0000313" key="4">
    <source>
        <dbReference type="Proteomes" id="UP001155128"/>
    </source>
</evidence>
<protein>
    <submittedName>
        <fullName evidence="3">CPBP family intramembrane metalloprotease</fullName>
    </submittedName>
</protein>
<feature type="transmembrane region" description="Helical" evidence="1">
    <location>
        <begin position="128"/>
        <end position="144"/>
    </location>
</feature>
<sequence length="180" mass="19584">MDKPTPPASPFARANLPPFVPPFLAVPSRPLVAIIGGYALAIVGSLLLSAIVQLLVPQGDPPDFTNLAEMGPGMTMFMLVIFAPVVETLIMGVILLVLQLFLRPGYAVLASAIIWGVFHSLQAPIWGLVIWWPFLIFSTLFVVWRERSMWLAFLMPAIVHAMQNTLPALLVAFPDALPTG</sequence>
<evidence type="ECO:0000256" key="1">
    <source>
        <dbReference type="SAM" id="Phobius"/>
    </source>
</evidence>
<keyword evidence="1" id="KW-1133">Transmembrane helix</keyword>
<dbReference type="EMBL" id="JAMSHT010000001">
    <property type="protein sequence ID" value="MCM8556706.1"/>
    <property type="molecule type" value="Genomic_DNA"/>
</dbReference>
<dbReference type="AlphaFoldDB" id="A0A9X2J2W7"/>
<gene>
    <name evidence="3" type="ORF">NDO55_02580</name>
</gene>
<evidence type="ECO:0000259" key="2">
    <source>
        <dbReference type="Pfam" id="PF02517"/>
    </source>
</evidence>
<keyword evidence="1" id="KW-0472">Membrane</keyword>